<comment type="caution">
    <text evidence="1">The sequence shown here is derived from an EMBL/GenBank/DDBJ whole genome shotgun (WGS) entry which is preliminary data.</text>
</comment>
<proteinExistence type="predicted"/>
<reference evidence="1 2" key="1">
    <citation type="submission" date="2018-09" db="EMBL/GenBank/DDBJ databases">
        <title>Metagenome Assembled Genomes from an Advanced Water Purification Facility.</title>
        <authorList>
            <person name="Stamps B.W."/>
            <person name="Spear J.R."/>
        </authorList>
    </citation>
    <scope>NUCLEOTIDE SEQUENCE [LARGE SCALE GENOMIC DNA]</scope>
    <source>
        <strain evidence="1">Bin_63_2</strain>
    </source>
</reference>
<dbReference type="AlphaFoldDB" id="A0A5C7JC97"/>
<evidence type="ECO:0000313" key="2">
    <source>
        <dbReference type="Proteomes" id="UP000321026"/>
    </source>
</evidence>
<gene>
    <name evidence="1" type="ORF">E6Q11_00565</name>
</gene>
<organism evidence="1 2">
    <name type="scientific">Candidatus Dojkabacteria bacterium</name>
    <dbReference type="NCBI Taxonomy" id="2099670"/>
    <lineage>
        <taxon>Bacteria</taxon>
        <taxon>Candidatus Dojkabacteria</taxon>
    </lineage>
</organism>
<evidence type="ECO:0000313" key="1">
    <source>
        <dbReference type="EMBL" id="TXG78642.1"/>
    </source>
</evidence>
<name>A0A5C7JC97_9BACT</name>
<protein>
    <submittedName>
        <fullName evidence="1">Uncharacterized protein</fullName>
    </submittedName>
</protein>
<dbReference type="EMBL" id="SSDS01000009">
    <property type="protein sequence ID" value="TXG78642.1"/>
    <property type="molecule type" value="Genomic_DNA"/>
</dbReference>
<dbReference type="Proteomes" id="UP000321026">
    <property type="component" value="Unassembled WGS sequence"/>
</dbReference>
<accession>A0A5C7JC97</accession>
<sequence>MGIESEPRQLRRVDLMPAIPTEADETTPLLDFAEAAWDEEMAARPEIDPEDLGAQLTFVHEKLGLSNHSTYGVLGRLLGGESAHTAEQMLRRGTSFGNKALRNQTRFLFAGVSIVERRTPDIPGQRSLAGDRVRILQTTQDREDPKNPMSAWRLFEAAQPDLALAILKKAAMHNEEQE</sequence>